<name>A0AAW2GRI6_9HYME</name>
<reference evidence="1 2" key="1">
    <citation type="submission" date="2023-03" db="EMBL/GenBank/DDBJ databases">
        <title>High recombination rates correlate with genetic variation in Cardiocondyla obscurior ants.</title>
        <authorList>
            <person name="Errbii M."/>
        </authorList>
    </citation>
    <scope>NUCLEOTIDE SEQUENCE [LARGE SCALE GENOMIC DNA]</scope>
    <source>
        <strain evidence="1">Alpha-2009</strain>
        <tissue evidence="1">Whole body</tissue>
    </source>
</reference>
<keyword evidence="2" id="KW-1185">Reference proteome</keyword>
<accession>A0AAW2GRI6</accession>
<gene>
    <name evidence="1" type="ORF">PUN28_001847</name>
</gene>
<sequence length="61" mass="6289">MPLLDFVLKGGVRNSVKAAGAMHAHLAALNRAYRFDLFASCACCLDCCCAGDCCCDGCGGV</sequence>
<dbReference type="EMBL" id="JADYXP020000002">
    <property type="protein sequence ID" value="KAL0129861.1"/>
    <property type="molecule type" value="Genomic_DNA"/>
</dbReference>
<evidence type="ECO:0000313" key="2">
    <source>
        <dbReference type="Proteomes" id="UP001430953"/>
    </source>
</evidence>
<protein>
    <submittedName>
        <fullName evidence="1">Uncharacterized protein</fullName>
    </submittedName>
</protein>
<proteinExistence type="predicted"/>
<dbReference type="AlphaFoldDB" id="A0AAW2GRI6"/>
<dbReference type="Proteomes" id="UP001430953">
    <property type="component" value="Unassembled WGS sequence"/>
</dbReference>
<organism evidence="1 2">
    <name type="scientific">Cardiocondyla obscurior</name>
    <dbReference type="NCBI Taxonomy" id="286306"/>
    <lineage>
        <taxon>Eukaryota</taxon>
        <taxon>Metazoa</taxon>
        <taxon>Ecdysozoa</taxon>
        <taxon>Arthropoda</taxon>
        <taxon>Hexapoda</taxon>
        <taxon>Insecta</taxon>
        <taxon>Pterygota</taxon>
        <taxon>Neoptera</taxon>
        <taxon>Endopterygota</taxon>
        <taxon>Hymenoptera</taxon>
        <taxon>Apocrita</taxon>
        <taxon>Aculeata</taxon>
        <taxon>Formicoidea</taxon>
        <taxon>Formicidae</taxon>
        <taxon>Myrmicinae</taxon>
        <taxon>Cardiocondyla</taxon>
    </lineage>
</organism>
<evidence type="ECO:0000313" key="1">
    <source>
        <dbReference type="EMBL" id="KAL0129861.1"/>
    </source>
</evidence>
<comment type="caution">
    <text evidence="1">The sequence shown here is derived from an EMBL/GenBank/DDBJ whole genome shotgun (WGS) entry which is preliminary data.</text>
</comment>